<comment type="caution">
    <text evidence="2">The sequence shown here is derived from an EMBL/GenBank/DDBJ whole genome shotgun (WGS) entry which is preliminary data.</text>
</comment>
<dbReference type="Pfam" id="PF01814">
    <property type="entry name" value="Hemerythrin"/>
    <property type="match status" value="1"/>
</dbReference>
<dbReference type="PANTHER" id="PTHR35585:SF1">
    <property type="entry name" value="HHE DOMAIN PROTEIN (AFU_ORTHOLOGUE AFUA_4G00730)"/>
    <property type="match status" value="1"/>
</dbReference>
<dbReference type="Proteomes" id="UP000800981">
    <property type="component" value="Unassembled WGS sequence"/>
</dbReference>
<dbReference type="PANTHER" id="PTHR35585">
    <property type="entry name" value="HHE DOMAIN PROTEIN (AFU_ORTHOLOGUE AFUA_4G00730)"/>
    <property type="match status" value="1"/>
</dbReference>
<evidence type="ECO:0000313" key="2">
    <source>
        <dbReference type="EMBL" id="NHC15072.1"/>
    </source>
</evidence>
<dbReference type="InterPro" id="IPR012312">
    <property type="entry name" value="Hemerythrin-like"/>
</dbReference>
<feature type="domain" description="Hemerythrin-like" evidence="1">
    <location>
        <begin position="10"/>
        <end position="127"/>
    </location>
</feature>
<evidence type="ECO:0000259" key="1">
    <source>
        <dbReference type="Pfam" id="PF01814"/>
    </source>
</evidence>
<name>A0ABX0GVU2_9ACTN</name>
<dbReference type="RefSeq" id="WP_166283199.1">
    <property type="nucleotide sequence ID" value="NZ_JAANNP010000015.1"/>
</dbReference>
<evidence type="ECO:0000313" key="3">
    <source>
        <dbReference type="Proteomes" id="UP000800981"/>
    </source>
</evidence>
<protein>
    <submittedName>
        <fullName evidence="2">Hemerythrin domain-containing protein</fullName>
    </submittedName>
</protein>
<proteinExistence type="predicted"/>
<dbReference type="Gene3D" id="1.20.120.520">
    <property type="entry name" value="nmb1532 protein domain like"/>
    <property type="match status" value="1"/>
</dbReference>
<accession>A0ABX0GVU2</accession>
<organism evidence="2 3">
    <name type="scientific">Motilibacter deserti</name>
    <dbReference type="NCBI Taxonomy" id="2714956"/>
    <lineage>
        <taxon>Bacteria</taxon>
        <taxon>Bacillati</taxon>
        <taxon>Actinomycetota</taxon>
        <taxon>Actinomycetes</taxon>
        <taxon>Motilibacterales</taxon>
        <taxon>Motilibacteraceae</taxon>
        <taxon>Motilibacter</taxon>
    </lineage>
</organism>
<gene>
    <name evidence="2" type="ORF">G9H71_14885</name>
</gene>
<dbReference type="EMBL" id="JAANNP010000015">
    <property type="protein sequence ID" value="NHC15072.1"/>
    <property type="molecule type" value="Genomic_DNA"/>
</dbReference>
<reference evidence="2 3" key="1">
    <citation type="submission" date="2020-03" db="EMBL/GenBank/DDBJ databases">
        <title>Two novel Motilibacter sp.</title>
        <authorList>
            <person name="Liu S."/>
        </authorList>
    </citation>
    <scope>NUCLEOTIDE SEQUENCE [LARGE SCALE GENOMIC DNA]</scope>
    <source>
        <strain evidence="2 3">E257</strain>
    </source>
</reference>
<sequence>MTDTGTRRDVVDILSSDHTEFLALITTIRASAEPAERRDLADTLIAELVRHAVAEEMYVYPAMRDHLPDGAEKVEHDTREHKELEVTMKAMEAADAADARFLELLTELETTLRDHVEDEEADQFPQLRAHIPPDQLVELGGKVETAKKLAPTRPHPAAPNAELFHKLVGPGVGLVDRLRDKLSGRNV</sequence>
<keyword evidence="3" id="KW-1185">Reference proteome</keyword>